<feature type="domain" description="Response regulatory" evidence="6">
    <location>
        <begin position="9"/>
        <end position="123"/>
    </location>
</feature>
<evidence type="ECO:0000256" key="3">
    <source>
        <dbReference type="ARBA" id="ARBA00023163"/>
    </source>
</evidence>
<evidence type="ECO:0000256" key="1">
    <source>
        <dbReference type="ARBA" id="ARBA00023015"/>
    </source>
</evidence>
<organism evidence="7 8">
    <name type="scientific">Labrys monachus</name>
    <dbReference type="NCBI Taxonomy" id="217067"/>
    <lineage>
        <taxon>Bacteria</taxon>
        <taxon>Pseudomonadati</taxon>
        <taxon>Pseudomonadota</taxon>
        <taxon>Alphaproteobacteria</taxon>
        <taxon>Hyphomicrobiales</taxon>
        <taxon>Xanthobacteraceae</taxon>
        <taxon>Labrys</taxon>
    </lineage>
</organism>
<feature type="modified residue" description="4-aspartylphosphate" evidence="4">
    <location>
        <position position="58"/>
    </location>
</feature>
<gene>
    <name evidence="7" type="ORF">J3R73_003092</name>
</gene>
<keyword evidence="4" id="KW-0597">Phosphoprotein</keyword>
<dbReference type="PROSITE" id="PS50043">
    <property type="entry name" value="HTH_LUXR_2"/>
    <property type="match status" value="1"/>
</dbReference>
<name>A0ABU0FGV5_9HYPH</name>
<evidence type="ECO:0000256" key="4">
    <source>
        <dbReference type="PROSITE-ProRule" id="PRU00169"/>
    </source>
</evidence>
<dbReference type="Gene3D" id="3.40.50.2300">
    <property type="match status" value="1"/>
</dbReference>
<keyword evidence="2" id="KW-0238">DNA-binding</keyword>
<keyword evidence="3" id="KW-0804">Transcription</keyword>
<dbReference type="PRINTS" id="PR00038">
    <property type="entry name" value="HTHLUXR"/>
</dbReference>
<dbReference type="Gene3D" id="1.10.10.10">
    <property type="entry name" value="Winged helix-like DNA-binding domain superfamily/Winged helix DNA-binding domain"/>
    <property type="match status" value="1"/>
</dbReference>
<dbReference type="Pfam" id="PF00196">
    <property type="entry name" value="GerE"/>
    <property type="match status" value="1"/>
</dbReference>
<dbReference type="InterPro" id="IPR000792">
    <property type="entry name" value="Tscrpt_reg_LuxR_C"/>
</dbReference>
<protein>
    <submittedName>
        <fullName evidence="7">Two-component system response regulator FixJ</fullName>
    </submittedName>
</protein>
<proteinExistence type="predicted"/>
<reference evidence="7 8" key="1">
    <citation type="submission" date="2023-07" db="EMBL/GenBank/DDBJ databases">
        <title>Genomic Encyclopedia of Type Strains, Phase IV (KMG-IV): sequencing the most valuable type-strain genomes for metagenomic binning, comparative biology and taxonomic classification.</title>
        <authorList>
            <person name="Goeker M."/>
        </authorList>
    </citation>
    <scope>NUCLEOTIDE SEQUENCE [LARGE SCALE GENOMIC DNA]</scope>
    <source>
        <strain evidence="7 8">DSM 5896</strain>
    </source>
</reference>
<keyword evidence="8" id="KW-1185">Reference proteome</keyword>
<dbReference type="InterPro" id="IPR001789">
    <property type="entry name" value="Sig_transdc_resp-reg_receiver"/>
</dbReference>
<feature type="domain" description="HTH luxR-type" evidence="5">
    <location>
        <begin position="139"/>
        <end position="204"/>
    </location>
</feature>
<dbReference type="InterPro" id="IPR036388">
    <property type="entry name" value="WH-like_DNA-bd_sf"/>
</dbReference>
<dbReference type="EMBL" id="JAUSVK010000001">
    <property type="protein sequence ID" value="MDQ0393300.1"/>
    <property type="molecule type" value="Genomic_DNA"/>
</dbReference>
<keyword evidence="1" id="KW-0805">Transcription regulation</keyword>
<dbReference type="InterPro" id="IPR011006">
    <property type="entry name" value="CheY-like_superfamily"/>
</dbReference>
<dbReference type="InterPro" id="IPR016032">
    <property type="entry name" value="Sig_transdc_resp-reg_C-effctor"/>
</dbReference>
<dbReference type="SUPFAM" id="SSF46894">
    <property type="entry name" value="C-terminal effector domain of the bipartite response regulators"/>
    <property type="match status" value="1"/>
</dbReference>
<accession>A0ABU0FGV5</accession>
<dbReference type="PROSITE" id="PS00622">
    <property type="entry name" value="HTH_LUXR_1"/>
    <property type="match status" value="1"/>
</dbReference>
<comment type="caution">
    <text evidence="7">The sequence shown here is derived from an EMBL/GenBank/DDBJ whole genome shotgun (WGS) entry which is preliminary data.</text>
</comment>
<dbReference type="PANTHER" id="PTHR44688">
    <property type="entry name" value="DNA-BINDING TRANSCRIPTIONAL ACTIVATOR DEVR_DOSR"/>
    <property type="match status" value="1"/>
</dbReference>
<dbReference type="NCBIfam" id="NF006900">
    <property type="entry name" value="PRK09390.1"/>
    <property type="match status" value="1"/>
</dbReference>
<dbReference type="Pfam" id="PF00072">
    <property type="entry name" value="Response_reg"/>
    <property type="match status" value="1"/>
</dbReference>
<sequence length="208" mass="22649">MSPMPGNARVYVIDDDPAMRDSLDFLLGTAGFAVMLFDSASQFLQALPELGFGCVLTDVRMPGTDGIELLRQMRSAASRLPTIVMTGHGDIPLAVEAMKLGAADFVEKPFEDERLIGMIGSILRQAVESDRTSREQTALVSRIASLSPRERQVLDGLVAGLSNKMIAQEYDISPRTVEVYRANLMTKMQASNISELVKLAIRSGVLDT</sequence>
<dbReference type="SMART" id="SM00421">
    <property type="entry name" value="HTH_LUXR"/>
    <property type="match status" value="1"/>
</dbReference>
<dbReference type="PANTHER" id="PTHR44688:SF16">
    <property type="entry name" value="DNA-BINDING TRANSCRIPTIONAL ACTIVATOR DEVR_DOSR"/>
    <property type="match status" value="1"/>
</dbReference>
<dbReference type="PROSITE" id="PS50110">
    <property type="entry name" value="RESPONSE_REGULATORY"/>
    <property type="match status" value="1"/>
</dbReference>
<evidence type="ECO:0000259" key="6">
    <source>
        <dbReference type="PROSITE" id="PS50110"/>
    </source>
</evidence>
<evidence type="ECO:0000259" key="5">
    <source>
        <dbReference type="PROSITE" id="PS50043"/>
    </source>
</evidence>
<dbReference type="CDD" id="cd17537">
    <property type="entry name" value="REC_FixJ"/>
    <property type="match status" value="1"/>
</dbReference>
<evidence type="ECO:0000313" key="8">
    <source>
        <dbReference type="Proteomes" id="UP001237448"/>
    </source>
</evidence>
<dbReference type="SMART" id="SM00448">
    <property type="entry name" value="REC"/>
    <property type="match status" value="1"/>
</dbReference>
<dbReference type="CDD" id="cd06170">
    <property type="entry name" value="LuxR_C_like"/>
    <property type="match status" value="1"/>
</dbReference>
<evidence type="ECO:0000256" key="2">
    <source>
        <dbReference type="ARBA" id="ARBA00023125"/>
    </source>
</evidence>
<evidence type="ECO:0000313" key="7">
    <source>
        <dbReference type="EMBL" id="MDQ0393300.1"/>
    </source>
</evidence>
<dbReference type="SUPFAM" id="SSF52172">
    <property type="entry name" value="CheY-like"/>
    <property type="match status" value="1"/>
</dbReference>
<dbReference type="Proteomes" id="UP001237448">
    <property type="component" value="Unassembled WGS sequence"/>
</dbReference>